<dbReference type="PANTHER" id="PTHR46191">
    <property type="match status" value="1"/>
</dbReference>
<dbReference type="Pfam" id="PF00702">
    <property type="entry name" value="Hydrolase"/>
    <property type="match status" value="1"/>
</dbReference>
<dbReference type="Proteomes" id="UP000243540">
    <property type="component" value="Unassembled WGS sequence"/>
</dbReference>
<dbReference type="PANTHER" id="PTHR46191:SF2">
    <property type="entry name" value="HALOACID DEHALOGENASE-LIKE HYDROLASE DOMAIN-CONTAINING PROTEIN 3"/>
    <property type="match status" value="1"/>
</dbReference>
<dbReference type="Gene3D" id="3.40.50.1000">
    <property type="entry name" value="HAD superfamily/HAD-like"/>
    <property type="match status" value="1"/>
</dbReference>
<dbReference type="EMBL" id="NEKC01000014">
    <property type="protein sequence ID" value="OTA28586.1"/>
    <property type="molecule type" value="Genomic_DNA"/>
</dbReference>
<evidence type="ECO:0008006" key="3">
    <source>
        <dbReference type="Google" id="ProtNLM"/>
    </source>
</evidence>
<dbReference type="SUPFAM" id="SSF56784">
    <property type="entry name" value="HAD-like"/>
    <property type="match status" value="1"/>
</dbReference>
<dbReference type="SFLD" id="SFLDS00003">
    <property type="entry name" value="Haloacid_Dehalogenase"/>
    <property type="match status" value="1"/>
</dbReference>
<name>A0A1Y2SWK1_9BIFI</name>
<dbReference type="InterPro" id="IPR023214">
    <property type="entry name" value="HAD_sf"/>
</dbReference>
<dbReference type="OrthoDB" id="9810501at2"/>
<evidence type="ECO:0000313" key="1">
    <source>
        <dbReference type="EMBL" id="OTA28586.1"/>
    </source>
</evidence>
<sequence>MRVMIPVTRLYTEMFCDLYGTIFDIRTDEESPVVWEEMCRYMNERGARFPNGHELFEQYKELMAQAQKVGEEARGPFVEVDFVPVWSRLYGLGRARVDETTAYETSTYFHQISTILLEPYPKAREFLIVLRRKGIRPVLVSNAQASYTRPDLYEHRLTGLFDRIFLSSDYGIKKPDKRFFDAALEGCRTERSHVVYLGNEIGCDVLGATKAGLDAIYLHTPLSVPGDPATHPAAVLSVEGPDYDAVLSWLCDEDVMMVGDGTDARIVPREE</sequence>
<reference evidence="1 2" key="1">
    <citation type="submission" date="2017-04" db="EMBL/GenBank/DDBJ databases">
        <title>Draft genome sequences of Alloscardovia macacae UMA81211 and UMA81212 isolated from the feces of a rhesus macaque (Macaca mulatta).</title>
        <authorList>
            <person name="Albert K."/>
            <person name="Sela D.A."/>
        </authorList>
    </citation>
    <scope>NUCLEOTIDE SEQUENCE [LARGE SCALE GENOMIC DNA]</scope>
    <source>
        <strain evidence="1 2">UMA81212</strain>
    </source>
</reference>
<dbReference type="InterPro" id="IPR006439">
    <property type="entry name" value="HAD-SF_hydro_IA"/>
</dbReference>
<dbReference type="AlphaFoldDB" id="A0A1Y2SWK1"/>
<organism evidence="1 2">
    <name type="scientific">Alloscardovia macacae</name>
    <dbReference type="NCBI Taxonomy" id="1160091"/>
    <lineage>
        <taxon>Bacteria</taxon>
        <taxon>Bacillati</taxon>
        <taxon>Actinomycetota</taxon>
        <taxon>Actinomycetes</taxon>
        <taxon>Bifidobacteriales</taxon>
        <taxon>Bifidobacteriaceae</taxon>
        <taxon>Alloscardovia</taxon>
    </lineage>
</organism>
<comment type="caution">
    <text evidence="1">The sequence shown here is derived from an EMBL/GenBank/DDBJ whole genome shotgun (WGS) entry which is preliminary data.</text>
</comment>
<protein>
    <recommendedName>
        <fullName evidence="3">Haloacid dehalogenase</fullName>
    </recommendedName>
</protein>
<accession>A0A1Y2SWK1</accession>
<dbReference type="PRINTS" id="PR00413">
    <property type="entry name" value="HADHALOGNASE"/>
</dbReference>
<dbReference type="SFLD" id="SFLDG01129">
    <property type="entry name" value="C1.5:_HAD__Beta-PGM__Phosphata"/>
    <property type="match status" value="1"/>
</dbReference>
<dbReference type="InterPro" id="IPR051828">
    <property type="entry name" value="HAD-like_hydrolase_domain"/>
</dbReference>
<gene>
    <name evidence="1" type="ORF">B9T39_06280</name>
</gene>
<evidence type="ECO:0000313" key="2">
    <source>
        <dbReference type="Proteomes" id="UP000243540"/>
    </source>
</evidence>
<dbReference type="Gene3D" id="1.10.150.520">
    <property type="match status" value="1"/>
</dbReference>
<dbReference type="InterPro" id="IPR036412">
    <property type="entry name" value="HAD-like_sf"/>
</dbReference>
<proteinExistence type="predicted"/>
<dbReference type="STRING" id="1160091.B9T39_06280"/>